<keyword evidence="1 3" id="KW-0378">Hydrolase</keyword>
<reference evidence="3" key="2">
    <citation type="submission" date="2020-09" db="EMBL/GenBank/DDBJ databases">
        <authorList>
            <person name="Sun Q."/>
            <person name="Ohkuma M."/>
        </authorList>
    </citation>
    <scope>NUCLEOTIDE SEQUENCE</scope>
    <source>
        <strain evidence="3">JCM 4434</strain>
    </source>
</reference>
<dbReference type="PANTHER" id="PTHR43540:SF6">
    <property type="entry name" value="ISOCHORISMATASE-LIKE DOMAIN-CONTAINING PROTEIN"/>
    <property type="match status" value="1"/>
</dbReference>
<dbReference type="Proteomes" id="UP000610124">
    <property type="component" value="Unassembled WGS sequence"/>
</dbReference>
<dbReference type="CDD" id="cd00431">
    <property type="entry name" value="cysteine_hydrolases"/>
    <property type="match status" value="1"/>
</dbReference>
<dbReference type="InterPro" id="IPR000868">
    <property type="entry name" value="Isochorismatase-like_dom"/>
</dbReference>
<organism evidence="3 4">
    <name type="scientific">Kitasatospora aureofaciens</name>
    <name type="common">Streptomyces aureofaciens</name>
    <dbReference type="NCBI Taxonomy" id="1894"/>
    <lineage>
        <taxon>Bacteria</taxon>
        <taxon>Bacillati</taxon>
        <taxon>Actinomycetota</taxon>
        <taxon>Actinomycetes</taxon>
        <taxon>Kitasatosporales</taxon>
        <taxon>Streptomycetaceae</taxon>
        <taxon>Kitasatospora</taxon>
    </lineage>
</organism>
<comment type="caution">
    <text evidence="3">The sequence shown here is derived from an EMBL/GenBank/DDBJ whole genome shotgun (WGS) entry which is preliminary data.</text>
</comment>
<dbReference type="InterPro" id="IPR050272">
    <property type="entry name" value="Isochorismatase-like_hydrls"/>
</dbReference>
<dbReference type="AlphaFoldDB" id="A0A8H9LQW1"/>
<reference evidence="3" key="1">
    <citation type="journal article" date="2014" name="Int. J. Syst. Evol. Microbiol.">
        <title>Complete genome sequence of Corynebacterium casei LMG S-19264T (=DSM 44701T), isolated from a smear-ripened cheese.</title>
        <authorList>
            <consortium name="US DOE Joint Genome Institute (JGI-PGF)"/>
            <person name="Walter F."/>
            <person name="Albersmeier A."/>
            <person name="Kalinowski J."/>
            <person name="Ruckert C."/>
        </authorList>
    </citation>
    <scope>NUCLEOTIDE SEQUENCE</scope>
    <source>
        <strain evidence="3">JCM 4434</strain>
    </source>
</reference>
<name>A0A8H9LQW1_KITAU</name>
<gene>
    <name evidence="3" type="ORF">GCM10010502_62250</name>
</gene>
<dbReference type="Gene3D" id="3.40.50.850">
    <property type="entry name" value="Isochorismatase-like"/>
    <property type="match status" value="1"/>
</dbReference>
<dbReference type="GO" id="GO:0016787">
    <property type="term" value="F:hydrolase activity"/>
    <property type="evidence" value="ECO:0007669"/>
    <property type="project" value="UniProtKB-KW"/>
</dbReference>
<evidence type="ECO:0000313" key="4">
    <source>
        <dbReference type="Proteomes" id="UP000610124"/>
    </source>
</evidence>
<evidence type="ECO:0000313" key="3">
    <source>
        <dbReference type="EMBL" id="GGU99356.1"/>
    </source>
</evidence>
<accession>A0A8H9LQW1</accession>
<dbReference type="Pfam" id="PF00857">
    <property type="entry name" value="Isochorismatase"/>
    <property type="match status" value="1"/>
</dbReference>
<feature type="domain" description="Isochorismatase-like" evidence="2">
    <location>
        <begin position="15"/>
        <end position="170"/>
    </location>
</feature>
<sequence length="196" mass="20934">MCEQAREAEMDPRTTALIVIDVQQGFINAHSAGAVPVIVRMVEAWKSAGAPVVFARFQNLPNSPYEKISGWTRLRTPEEQAIVAELQPHIGDAAAVVDKGTSSVFANGAGRALAEAGWTDLVFVGIDTDSCVYDSAIDAYHSGFRPWIAVDACASSGGDEYHSAALLLARRNIGSAQLITSHDAIARLTSTERAYS</sequence>
<dbReference type="PANTHER" id="PTHR43540">
    <property type="entry name" value="PEROXYUREIDOACRYLATE/UREIDOACRYLATE AMIDOHYDROLASE-RELATED"/>
    <property type="match status" value="1"/>
</dbReference>
<dbReference type="SUPFAM" id="SSF52499">
    <property type="entry name" value="Isochorismatase-like hydrolases"/>
    <property type="match status" value="1"/>
</dbReference>
<protein>
    <submittedName>
        <fullName evidence="3">Hydrolase</fullName>
    </submittedName>
</protein>
<proteinExistence type="predicted"/>
<dbReference type="InterPro" id="IPR036380">
    <property type="entry name" value="Isochorismatase-like_sf"/>
</dbReference>
<evidence type="ECO:0000259" key="2">
    <source>
        <dbReference type="Pfam" id="PF00857"/>
    </source>
</evidence>
<evidence type="ECO:0000256" key="1">
    <source>
        <dbReference type="ARBA" id="ARBA00022801"/>
    </source>
</evidence>
<dbReference type="EMBL" id="BMUB01000022">
    <property type="protein sequence ID" value="GGU99356.1"/>
    <property type="molecule type" value="Genomic_DNA"/>
</dbReference>